<dbReference type="InterPro" id="IPR002586">
    <property type="entry name" value="CobQ/CobB/MinD/ParA_Nub-bd_dom"/>
</dbReference>
<proteinExistence type="predicted"/>
<feature type="compositionally biased region" description="Low complexity" evidence="1">
    <location>
        <begin position="1"/>
        <end position="43"/>
    </location>
</feature>
<protein>
    <submittedName>
        <fullName evidence="3">MinD-like ATPase involved in chromosome partitioning or flagellar assembly</fullName>
    </submittedName>
</protein>
<keyword evidence="3" id="KW-0966">Cell projection</keyword>
<dbReference type="GO" id="GO:0051782">
    <property type="term" value="P:negative regulation of cell division"/>
    <property type="evidence" value="ECO:0007669"/>
    <property type="project" value="TreeGrafter"/>
</dbReference>
<dbReference type="GO" id="GO:0016887">
    <property type="term" value="F:ATP hydrolysis activity"/>
    <property type="evidence" value="ECO:0007669"/>
    <property type="project" value="TreeGrafter"/>
</dbReference>
<organism evidence="3 4">
    <name type="scientific">Paeniglutamicibacter cryotolerans</name>
    <dbReference type="NCBI Taxonomy" id="670079"/>
    <lineage>
        <taxon>Bacteria</taxon>
        <taxon>Bacillati</taxon>
        <taxon>Actinomycetota</taxon>
        <taxon>Actinomycetes</taxon>
        <taxon>Micrococcales</taxon>
        <taxon>Micrococcaceae</taxon>
        <taxon>Paeniglutamicibacter</taxon>
    </lineage>
</organism>
<feature type="domain" description="CobQ/CobB/MinD/ParA nucleotide binding" evidence="2">
    <location>
        <begin position="125"/>
        <end position="168"/>
    </location>
</feature>
<evidence type="ECO:0000313" key="4">
    <source>
        <dbReference type="Proteomes" id="UP000523000"/>
    </source>
</evidence>
<dbReference type="GO" id="GO:0005524">
    <property type="term" value="F:ATP binding"/>
    <property type="evidence" value="ECO:0007669"/>
    <property type="project" value="TreeGrafter"/>
</dbReference>
<keyword evidence="3" id="KW-0969">Cilium</keyword>
<dbReference type="InterPro" id="IPR027417">
    <property type="entry name" value="P-loop_NTPase"/>
</dbReference>
<feature type="region of interest" description="Disordered" evidence="1">
    <location>
        <begin position="1"/>
        <end position="62"/>
    </location>
</feature>
<evidence type="ECO:0000259" key="2">
    <source>
        <dbReference type="Pfam" id="PF01656"/>
    </source>
</evidence>
<dbReference type="GO" id="GO:0005829">
    <property type="term" value="C:cytosol"/>
    <property type="evidence" value="ECO:0007669"/>
    <property type="project" value="TreeGrafter"/>
</dbReference>
<dbReference type="AlphaFoldDB" id="A0A839QHV0"/>
<dbReference type="RefSeq" id="WP_183509459.1">
    <property type="nucleotide sequence ID" value="NZ_BAABGK010000106.1"/>
</dbReference>
<sequence>MTDPQQPAPDFDPWAPAPSTRRSRRPAPFTDPGLPAAAPSGPLQFHEPPVPSPSAYRAPAFGTDMPGGVGQMLDGDKRRLAKVRASRAGGIGALLGALFTSRRDPERMARAAAGAQAPVVTGRRIAVVSTRGGAGKSTAAALLGRVYSAVRSDTIAVLDLDPGAGSLGLRLGTENAAPIDVLGTAVTAGSLPGAGELAGMLGHAAPNLFATGPRTAGGRGAPLDSRALREGSAALSRYFPITLLDCPTTLDDPATAAALADCHGALFVLPSTLSGMDNALAQLAGWFADRHLATVPLTLLVLEQDRASALTATALAGRLSSLGLRAHAIGYDRHLAAGSRISLARLAPAHRLAATELAAELLADANAVR</sequence>
<dbReference type="PANTHER" id="PTHR43384:SF14">
    <property type="entry name" value="ESX-1 SECRETION-ASSOCIATED PROTEIN ESPI"/>
    <property type="match status" value="1"/>
</dbReference>
<comment type="caution">
    <text evidence="3">The sequence shown here is derived from an EMBL/GenBank/DDBJ whole genome shotgun (WGS) entry which is preliminary data.</text>
</comment>
<name>A0A839QHV0_9MICC</name>
<dbReference type="SUPFAM" id="SSF52540">
    <property type="entry name" value="P-loop containing nucleoside triphosphate hydrolases"/>
    <property type="match status" value="1"/>
</dbReference>
<keyword evidence="3" id="KW-0282">Flagellum</keyword>
<gene>
    <name evidence="3" type="ORF">E9229_000276</name>
</gene>
<evidence type="ECO:0000313" key="3">
    <source>
        <dbReference type="EMBL" id="MBB2994085.1"/>
    </source>
</evidence>
<accession>A0A839QHV0</accession>
<keyword evidence="4" id="KW-1185">Reference proteome</keyword>
<evidence type="ECO:0000256" key="1">
    <source>
        <dbReference type="SAM" id="MobiDB-lite"/>
    </source>
</evidence>
<dbReference type="GO" id="GO:0009898">
    <property type="term" value="C:cytoplasmic side of plasma membrane"/>
    <property type="evidence" value="ECO:0007669"/>
    <property type="project" value="TreeGrafter"/>
</dbReference>
<dbReference type="Pfam" id="PF01656">
    <property type="entry name" value="CbiA"/>
    <property type="match status" value="1"/>
</dbReference>
<dbReference type="InterPro" id="IPR050625">
    <property type="entry name" value="ParA/MinD_ATPase"/>
</dbReference>
<dbReference type="Proteomes" id="UP000523000">
    <property type="component" value="Unassembled WGS sequence"/>
</dbReference>
<dbReference type="PANTHER" id="PTHR43384">
    <property type="entry name" value="SEPTUM SITE-DETERMINING PROTEIN MIND HOMOLOG, CHLOROPLASTIC-RELATED"/>
    <property type="match status" value="1"/>
</dbReference>
<reference evidence="3 4" key="1">
    <citation type="submission" date="2020-08" db="EMBL/GenBank/DDBJ databases">
        <title>Sequencing the genomes of 1000 actinobacteria strains.</title>
        <authorList>
            <person name="Klenk H.-P."/>
        </authorList>
    </citation>
    <scope>NUCLEOTIDE SEQUENCE [LARGE SCALE GENOMIC DNA]</scope>
    <source>
        <strain evidence="3 4">DSM 22826</strain>
    </source>
</reference>
<dbReference type="Gene3D" id="3.40.50.300">
    <property type="entry name" value="P-loop containing nucleotide triphosphate hydrolases"/>
    <property type="match status" value="1"/>
</dbReference>
<dbReference type="EMBL" id="JACHVS010000001">
    <property type="protein sequence ID" value="MBB2994085.1"/>
    <property type="molecule type" value="Genomic_DNA"/>
</dbReference>